<name>A0ABD3KZQ6_EUCGL</name>
<reference evidence="1 2" key="1">
    <citation type="submission" date="2024-11" db="EMBL/GenBank/DDBJ databases">
        <title>Chromosome-level genome assembly of Eucalyptus globulus Labill. provides insights into its genome evolution.</title>
        <authorList>
            <person name="Li X."/>
        </authorList>
    </citation>
    <scope>NUCLEOTIDE SEQUENCE [LARGE SCALE GENOMIC DNA]</scope>
    <source>
        <strain evidence="1">CL2024</strain>
        <tissue evidence="1">Fresh tender leaves</tissue>
    </source>
</reference>
<dbReference type="EMBL" id="JBJKBG010000003">
    <property type="protein sequence ID" value="KAL3744849.1"/>
    <property type="molecule type" value="Genomic_DNA"/>
</dbReference>
<comment type="caution">
    <text evidence="1">The sequence shown here is derived from an EMBL/GenBank/DDBJ whole genome shotgun (WGS) entry which is preliminary data.</text>
</comment>
<protein>
    <recommendedName>
        <fullName evidence="3">Bifunctional inhibitor/plant lipid transfer protein/seed storage helical domain-containing protein</fullName>
    </recommendedName>
</protein>
<accession>A0ABD3KZQ6</accession>
<keyword evidence="2" id="KW-1185">Reference proteome</keyword>
<evidence type="ECO:0000313" key="1">
    <source>
        <dbReference type="EMBL" id="KAL3744849.1"/>
    </source>
</evidence>
<evidence type="ECO:0008006" key="3">
    <source>
        <dbReference type="Google" id="ProtNLM"/>
    </source>
</evidence>
<dbReference type="Proteomes" id="UP001634007">
    <property type="component" value="Unassembled WGS sequence"/>
</dbReference>
<gene>
    <name evidence="1" type="ORF">ACJRO7_014024</name>
</gene>
<evidence type="ECO:0000313" key="2">
    <source>
        <dbReference type="Proteomes" id="UP001634007"/>
    </source>
</evidence>
<organism evidence="1 2">
    <name type="scientific">Eucalyptus globulus</name>
    <name type="common">Tasmanian blue gum</name>
    <dbReference type="NCBI Taxonomy" id="34317"/>
    <lineage>
        <taxon>Eukaryota</taxon>
        <taxon>Viridiplantae</taxon>
        <taxon>Streptophyta</taxon>
        <taxon>Embryophyta</taxon>
        <taxon>Tracheophyta</taxon>
        <taxon>Spermatophyta</taxon>
        <taxon>Magnoliopsida</taxon>
        <taxon>eudicotyledons</taxon>
        <taxon>Gunneridae</taxon>
        <taxon>Pentapetalae</taxon>
        <taxon>rosids</taxon>
        <taxon>malvids</taxon>
        <taxon>Myrtales</taxon>
        <taxon>Myrtaceae</taxon>
        <taxon>Myrtoideae</taxon>
        <taxon>Eucalypteae</taxon>
        <taxon>Eucalyptus</taxon>
    </lineage>
</organism>
<proteinExistence type="predicted"/>
<sequence length="110" mass="11322">MLLPAKALVSREATVTCSPTGQSFYPSSFTCATPLTSLCCSSKIKKQKPCLCQYGGSNLDNAVVVESEKGVVAADNGCCSEIGASMLPSPLLCASASSIRWLVGLEAALS</sequence>
<dbReference type="AlphaFoldDB" id="A0ABD3KZQ6"/>